<dbReference type="PANTHER" id="PTHR42788:SF19">
    <property type="entry name" value="ALIPHATIC SULFONATES IMPORT ATP-BINDING PROTEIN SSUB 2"/>
    <property type="match status" value="1"/>
</dbReference>
<accession>A0ABQ6CU56</accession>
<dbReference type="InterPro" id="IPR017871">
    <property type="entry name" value="ABC_transporter-like_CS"/>
</dbReference>
<proteinExistence type="inferred from homology"/>
<dbReference type="PANTHER" id="PTHR42788">
    <property type="entry name" value="TAURINE IMPORT ATP-BINDING PROTEIN-RELATED"/>
    <property type="match status" value="1"/>
</dbReference>
<feature type="domain" description="ABC transporter" evidence="5">
    <location>
        <begin position="27"/>
        <end position="254"/>
    </location>
</feature>
<keyword evidence="7" id="KW-1185">Reference proteome</keyword>
<name>A0ABQ6CU56_9HYPH</name>
<dbReference type="InterPro" id="IPR050166">
    <property type="entry name" value="ABC_transporter_ATP-bind"/>
</dbReference>
<dbReference type="SUPFAM" id="SSF52540">
    <property type="entry name" value="P-loop containing nucleoside triphosphate hydrolases"/>
    <property type="match status" value="1"/>
</dbReference>
<evidence type="ECO:0000259" key="5">
    <source>
        <dbReference type="PROSITE" id="PS50893"/>
    </source>
</evidence>
<dbReference type="PROSITE" id="PS50893">
    <property type="entry name" value="ABC_TRANSPORTER_2"/>
    <property type="match status" value="1"/>
</dbReference>
<dbReference type="InterPro" id="IPR027417">
    <property type="entry name" value="P-loop_NTPase"/>
</dbReference>
<evidence type="ECO:0000313" key="6">
    <source>
        <dbReference type="EMBL" id="GLS21777.1"/>
    </source>
</evidence>
<comment type="similarity">
    <text evidence="1">Belongs to the ABC transporter superfamily.</text>
</comment>
<dbReference type="SMART" id="SM00382">
    <property type="entry name" value="AAA"/>
    <property type="match status" value="1"/>
</dbReference>
<dbReference type="CDD" id="cd03293">
    <property type="entry name" value="ABC_NrtD_SsuB_transporters"/>
    <property type="match status" value="1"/>
</dbReference>
<evidence type="ECO:0000256" key="3">
    <source>
        <dbReference type="ARBA" id="ARBA00022741"/>
    </source>
</evidence>
<protein>
    <submittedName>
        <fullName evidence="6">Nitrate/sulfonate/bicarbonate ABC transporter ATP-binding protein</fullName>
    </submittedName>
</protein>
<evidence type="ECO:0000256" key="2">
    <source>
        <dbReference type="ARBA" id="ARBA00022448"/>
    </source>
</evidence>
<dbReference type="InterPro" id="IPR003593">
    <property type="entry name" value="AAA+_ATPase"/>
</dbReference>
<keyword evidence="3" id="KW-0547">Nucleotide-binding</keyword>
<organism evidence="6 7">
    <name type="scientific">Labrys miyagiensis</name>
    <dbReference type="NCBI Taxonomy" id="346912"/>
    <lineage>
        <taxon>Bacteria</taxon>
        <taxon>Pseudomonadati</taxon>
        <taxon>Pseudomonadota</taxon>
        <taxon>Alphaproteobacteria</taxon>
        <taxon>Hyphomicrobiales</taxon>
        <taxon>Xanthobacteraceae</taxon>
        <taxon>Labrys</taxon>
    </lineage>
</organism>
<evidence type="ECO:0000256" key="1">
    <source>
        <dbReference type="ARBA" id="ARBA00005417"/>
    </source>
</evidence>
<dbReference type="EMBL" id="BSPC01000054">
    <property type="protein sequence ID" value="GLS21777.1"/>
    <property type="molecule type" value="Genomic_DNA"/>
</dbReference>
<keyword evidence="2" id="KW-0813">Transport</keyword>
<dbReference type="Gene3D" id="3.40.50.300">
    <property type="entry name" value="P-loop containing nucleotide triphosphate hydrolases"/>
    <property type="match status" value="1"/>
</dbReference>
<dbReference type="PROSITE" id="PS00211">
    <property type="entry name" value="ABC_TRANSPORTER_1"/>
    <property type="match status" value="1"/>
</dbReference>
<gene>
    <name evidence="6" type="ORF">GCM10007874_47940</name>
</gene>
<evidence type="ECO:0000313" key="7">
    <source>
        <dbReference type="Proteomes" id="UP001156882"/>
    </source>
</evidence>
<sequence length="281" mass="30335">MALRAIGNLTLNQAASAPRPPTPKTVVSLRDVSKVFSSGTLALEHLDLDIYQGEILSLLGPSGCGKSTALRIIAGLGDTSSGRIIWPSGGDDHSSDVGFVFQEPTLMPWATVFDNVRLPSRLKGVSRNAAKDTVMHALDNVGLSAFAGAYPRELSGGMRMRVSIARAMVTKPKLLLMDEPFAALDEITRQKLNDDLIRIQHELGWTVVFVTHSVFESVYISDRIVVMAARPGRAFAEMIVDAPRPRTPEFRASAAYVDYCRQASATLTTAIGKAAETVDGH</sequence>
<dbReference type="RefSeq" id="WP_431310748.1">
    <property type="nucleotide sequence ID" value="NZ_BSPC01000054.1"/>
</dbReference>
<evidence type="ECO:0000256" key="4">
    <source>
        <dbReference type="ARBA" id="ARBA00022840"/>
    </source>
</evidence>
<dbReference type="InterPro" id="IPR003439">
    <property type="entry name" value="ABC_transporter-like_ATP-bd"/>
</dbReference>
<reference evidence="7" key="1">
    <citation type="journal article" date="2019" name="Int. J. Syst. Evol. Microbiol.">
        <title>The Global Catalogue of Microorganisms (GCM) 10K type strain sequencing project: providing services to taxonomists for standard genome sequencing and annotation.</title>
        <authorList>
            <consortium name="The Broad Institute Genomics Platform"/>
            <consortium name="The Broad Institute Genome Sequencing Center for Infectious Disease"/>
            <person name="Wu L."/>
            <person name="Ma J."/>
        </authorList>
    </citation>
    <scope>NUCLEOTIDE SEQUENCE [LARGE SCALE GENOMIC DNA]</scope>
    <source>
        <strain evidence="7">NBRC 101365</strain>
    </source>
</reference>
<comment type="caution">
    <text evidence="6">The sequence shown here is derived from an EMBL/GenBank/DDBJ whole genome shotgun (WGS) entry which is preliminary data.</text>
</comment>
<dbReference type="GO" id="GO:0005524">
    <property type="term" value="F:ATP binding"/>
    <property type="evidence" value="ECO:0007669"/>
    <property type="project" value="UniProtKB-KW"/>
</dbReference>
<dbReference type="Pfam" id="PF00005">
    <property type="entry name" value="ABC_tran"/>
    <property type="match status" value="1"/>
</dbReference>
<keyword evidence="4 6" id="KW-0067">ATP-binding</keyword>
<dbReference type="Proteomes" id="UP001156882">
    <property type="component" value="Unassembled WGS sequence"/>
</dbReference>